<keyword evidence="4" id="KW-1185">Reference proteome</keyword>
<comment type="caution">
    <text evidence="3">The sequence shown here is derived from an EMBL/GenBank/DDBJ whole genome shotgun (WGS) entry which is preliminary data.</text>
</comment>
<dbReference type="EMBL" id="JAFNEN010000024">
    <property type="protein sequence ID" value="KAG8199806.1"/>
    <property type="molecule type" value="Genomic_DNA"/>
</dbReference>
<evidence type="ECO:0000256" key="2">
    <source>
        <dbReference type="SAM" id="Phobius"/>
    </source>
</evidence>
<dbReference type="Proteomes" id="UP000827092">
    <property type="component" value="Unassembled WGS sequence"/>
</dbReference>
<keyword evidence="2" id="KW-0472">Membrane</keyword>
<feature type="compositionally biased region" description="Polar residues" evidence="1">
    <location>
        <begin position="133"/>
        <end position="142"/>
    </location>
</feature>
<protein>
    <submittedName>
        <fullName evidence="3">Uncharacterized protein</fullName>
    </submittedName>
</protein>
<gene>
    <name evidence="3" type="ORF">JTE90_000898</name>
</gene>
<proteinExistence type="predicted"/>
<keyword evidence="2" id="KW-1133">Transmembrane helix</keyword>
<evidence type="ECO:0000256" key="1">
    <source>
        <dbReference type="SAM" id="MobiDB-lite"/>
    </source>
</evidence>
<feature type="transmembrane region" description="Helical" evidence="2">
    <location>
        <begin position="56"/>
        <end position="79"/>
    </location>
</feature>
<evidence type="ECO:0000313" key="3">
    <source>
        <dbReference type="EMBL" id="KAG8199806.1"/>
    </source>
</evidence>
<feature type="region of interest" description="Disordered" evidence="1">
    <location>
        <begin position="133"/>
        <end position="162"/>
    </location>
</feature>
<accession>A0AAV6VUN9</accession>
<evidence type="ECO:0000313" key="4">
    <source>
        <dbReference type="Proteomes" id="UP000827092"/>
    </source>
</evidence>
<sequence length="194" mass="20965">MEVRGHSPYLYPPKADIRSSSLMRRALLTTIAVLCAVFAALVICGALYGASRGASAIFYGGASVLMSAAAVLVLFYVWLSRRCPFWDYPPKMPPGAKMEIATLNGLNDYYSQVPTGRKSDFPMGPNLVMTLPKNTTGGSTRRGTLDSDCSAPNTPRYTKRKSLRRAKNLPPLASMETLTPSLVSSCYGSIDSVV</sequence>
<feature type="transmembrane region" description="Helical" evidence="2">
    <location>
        <begin position="26"/>
        <end position="50"/>
    </location>
</feature>
<reference evidence="3 4" key="1">
    <citation type="journal article" date="2022" name="Nat. Ecol. Evol.">
        <title>A masculinizing supergene underlies an exaggerated male reproductive morph in a spider.</title>
        <authorList>
            <person name="Hendrickx F."/>
            <person name="De Corte Z."/>
            <person name="Sonet G."/>
            <person name="Van Belleghem S.M."/>
            <person name="Kostlbacher S."/>
            <person name="Vangestel C."/>
        </authorList>
    </citation>
    <scope>NUCLEOTIDE SEQUENCE [LARGE SCALE GENOMIC DNA]</scope>
    <source>
        <strain evidence="3">W744_W776</strain>
    </source>
</reference>
<dbReference type="AlphaFoldDB" id="A0AAV6VUN9"/>
<name>A0AAV6VUN9_9ARAC</name>
<organism evidence="3 4">
    <name type="scientific">Oedothorax gibbosus</name>
    <dbReference type="NCBI Taxonomy" id="931172"/>
    <lineage>
        <taxon>Eukaryota</taxon>
        <taxon>Metazoa</taxon>
        <taxon>Ecdysozoa</taxon>
        <taxon>Arthropoda</taxon>
        <taxon>Chelicerata</taxon>
        <taxon>Arachnida</taxon>
        <taxon>Araneae</taxon>
        <taxon>Araneomorphae</taxon>
        <taxon>Entelegynae</taxon>
        <taxon>Araneoidea</taxon>
        <taxon>Linyphiidae</taxon>
        <taxon>Erigoninae</taxon>
        <taxon>Oedothorax</taxon>
    </lineage>
</organism>
<keyword evidence="2" id="KW-0812">Transmembrane</keyword>